<reference evidence="2" key="1">
    <citation type="journal article" date="2022" name="bioRxiv">
        <title>Sequencing and chromosome-scale assembly of the giantPleurodeles waltlgenome.</title>
        <authorList>
            <person name="Brown T."/>
            <person name="Elewa A."/>
            <person name="Iarovenko S."/>
            <person name="Subramanian E."/>
            <person name="Araus A.J."/>
            <person name="Petzold A."/>
            <person name="Susuki M."/>
            <person name="Suzuki K.-i.T."/>
            <person name="Hayashi T."/>
            <person name="Toyoda A."/>
            <person name="Oliveira C."/>
            <person name="Osipova E."/>
            <person name="Leigh N.D."/>
            <person name="Simon A."/>
            <person name="Yun M.H."/>
        </authorList>
    </citation>
    <scope>NUCLEOTIDE SEQUENCE</scope>
    <source>
        <strain evidence="2">20211129_DDA</strain>
        <tissue evidence="2">Liver</tissue>
    </source>
</reference>
<evidence type="ECO:0000256" key="1">
    <source>
        <dbReference type="SAM" id="MobiDB-lite"/>
    </source>
</evidence>
<proteinExistence type="predicted"/>
<feature type="region of interest" description="Disordered" evidence="1">
    <location>
        <begin position="1"/>
        <end position="58"/>
    </location>
</feature>
<gene>
    <name evidence="2" type="ORF">NDU88_000364</name>
</gene>
<feature type="compositionally biased region" description="Basic residues" evidence="1">
    <location>
        <begin position="39"/>
        <end position="50"/>
    </location>
</feature>
<keyword evidence="3" id="KW-1185">Reference proteome</keyword>
<sequence>MGAATMAIRRKNATGQPDRTRSLEDDEVQKRHRASPERSRRKATGRRKGANRPATLWEEHGQVRALEVVKVRENRRDREVVKENEEK</sequence>
<evidence type="ECO:0000313" key="3">
    <source>
        <dbReference type="Proteomes" id="UP001066276"/>
    </source>
</evidence>
<organism evidence="2 3">
    <name type="scientific">Pleurodeles waltl</name>
    <name type="common">Iberian ribbed newt</name>
    <dbReference type="NCBI Taxonomy" id="8319"/>
    <lineage>
        <taxon>Eukaryota</taxon>
        <taxon>Metazoa</taxon>
        <taxon>Chordata</taxon>
        <taxon>Craniata</taxon>
        <taxon>Vertebrata</taxon>
        <taxon>Euteleostomi</taxon>
        <taxon>Amphibia</taxon>
        <taxon>Batrachia</taxon>
        <taxon>Caudata</taxon>
        <taxon>Salamandroidea</taxon>
        <taxon>Salamandridae</taxon>
        <taxon>Pleurodelinae</taxon>
        <taxon>Pleurodeles</taxon>
    </lineage>
</organism>
<protein>
    <submittedName>
        <fullName evidence="2">Uncharacterized protein</fullName>
    </submittedName>
</protein>
<accession>A0AAV7UPT2</accession>
<evidence type="ECO:0000313" key="2">
    <source>
        <dbReference type="EMBL" id="KAJ1191047.1"/>
    </source>
</evidence>
<name>A0AAV7UPT2_PLEWA</name>
<comment type="caution">
    <text evidence="2">The sequence shown here is derived from an EMBL/GenBank/DDBJ whole genome shotgun (WGS) entry which is preliminary data.</text>
</comment>
<dbReference type="AlphaFoldDB" id="A0AAV7UPT2"/>
<dbReference type="Proteomes" id="UP001066276">
    <property type="component" value="Chromosome 2_2"/>
</dbReference>
<dbReference type="EMBL" id="JANPWB010000004">
    <property type="protein sequence ID" value="KAJ1191047.1"/>
    <property type="molecule type" value="Genomic_DNA"/>
</dbReference>